<feature type="signal peptide" evidence="1">
    <location>
        <begin position="1"/>
        <end position="19"/>
    </location>
</feature>
<reference evidence="2 3" key="1">
    <citation type="journal article" date="2015" name="Plant Cell">
        <title>Oil accumulation by the oleaginous diatom Fistulifera solaris as revealed by the genome and transcriptome.</title>
        <authorList>
            <person name="Tanaka T."/>
            <person name="Maeda Y."/>
            <person name="Veluchamy A."/>
            <person name="Tanaka M."/>
            <person name="Abida H."/>
            <person name="Marechal E."/>
            <person name="Bowler C."/>
            <person name="Muto M."/>
            <person name="Sunaga Y."/>
            <person name="Tanaka M."/>
            <person name="Yoshino T."/>
            <person name="Taniguchi T."/>
            <person name="Fukuda Y."/>
            <person name="Nemoto M."/>
            <person name="Matsumoto M."/>
            <person name="Wong P.S."/>
            <person name="Aburatani S."/>
            <person name="Fujibuchi W."/>
        </authorList>
    </citation>
    <scope>NUCLEOTIDE SEQUENCE [LARGE SCALE GENOMIC DNA]</scope>
    <source>
        <strain evidence="2 3">JPCC DA0580</strain>
    </source>
</reference>
<comment type="caution">
    <text evidence="2">The sequence shown here is derived from an EMBL/GenBank/DDBJ whole genome shotgun (WGS) entry which is preliminary data.</text>
</comment>
<evidence type="ECO:0000313" key="2">
    <source>
        <dbReference type="EMBL" id="GAX13443.1"/>
    </source>
</evidence>
<sequence>MINRRLAALLFALLSSTNAESIERHLAGRGTLNAKKAHSLANPIVVDGDITEWIKGDIFANMYRQGNADTNWKGYQLAAVAYKRVDCEKKQVCFLVLGEAGVEVEPSLDNSWFKDYNSGMPGDKYTGDPGIVFVKAGGKPVGWEGCFKIPEVAMKNPSRSQIEVHVNYKAGKSTTWDTGSTGKAQHGYTKMDLCLNEGAVVGTPVAAPVVVPVGVSVVVPVGVSVGVPVGVPVAAPVPVPVAAPVPVPVAAPVPVPVAAPVPVPVAAPVPVPVAAPVPVPVAAPFQFRWQLRFQFRWQLLFQFR</sequence>
<keyword evidence="1" id="KW-0732">Signal</keyword>
<dbReference type="EMBL" id="BDSP01000065">
    <property type="protein sequence ID" value="GAX13443.1"/>
    <property type="molecule type" value="Genomic_DNA"/>
</dbReference>
<protein>
    <recommendedName>
        <fullName evidence="4">CBM20 domain-containing protein</fullName>
    </recommendedName>
</protein>
<dbReference type="PANTHER" id="PTHR47771:SF14">
    <property type="entry name" value="RH73259P"/>
    <property type="match status" value="1"/>
</dbReference>
<keyword evidence="3" id="KW-1185">Reference proteome</keyword>
<organism evidence="2 3">
    <name type="scientific">Fistulifera solaris</name>
    <name type="common">Oleaginous diatom</name>
    <dbReference type="NCBI Taxonomy" id="1519565"/>
    <lineage>
        <taxon>Eukaryota</taxon>
        <taxon>Sar</taxon>
        <taxon>Stramenopiles</taxon>
        <taxon>Ochrophyta</taxon>
        <taxon>Bacillariophyta</taxon>
        <taxon>Bacillariophyceae</taxon>
        <taxon>Bacillariophycidae</taxon>
        <taxon>Naviculales</taxon>
        <taxon>Naviculaceae</taxon>
        <taxon>Fistulifera</taxon>
    </lineage>
</organism>
<dbReference type="AlphaFoldDB" id="A0A1Z5JHG1"/>
<name>A0A1Z5JHG1_FISSO</name>
<dbReference type="PANTHER" id="PTHR47771">
    <property type="entry name" value="LD27203P-RELATED"/>
    <property type="match status" value="1"/>
</dbReference>
<dbReference type="Proteomes" id="UP000198406">
    <property type="component" value="Unassembled WGS sequence"/>
</dbReference>
<evidence type="ECO:0000256" key="1">
    <source>
        <dbReference type="SAM" id="SignalP"/>
    </source>
</evidence>
<proteinExistence type="predicted"/>
<dbReference type="InParanoid" id="A0A1Z5JHG1"/>
<accession>A0A1Z5JHG1</accession>
<evidence type="ECO:0008006" key="4">
    <source>
        <dbReference type="Google" id="ProtNLM"/>
    </source>
</evidence>
<gene>
    <name evidence="2" type="ORF">FisN_34Lu051</name>
</gene>
<feature type="chain" id="PRO_5012396561" description="CBM20 domain-containing protein" evidence="1">
    <location>
        <begin position="20"/>
        <end position="304"/>
    </location>
</feature>
<evidence type="ECO:0000313" key="3">
    <source>
        <dbReference type="Proteomes" id="UP000198406"/>
    </source>
</evidence>